<gene>
    <name evidence="1" type="ordered locus">amb3607</name>
</gene>
<organism evidence="1 2">
    <name type="scientific">Paramagnetospirillum magneticum (strain ATCC 700264 / AMB-1)</name>
    <name type="common">Magnetospirillum magneticum</name>
    <dbReference type="NCBI Taxonomy" id="342108"/>
    <lineage>
        <taxon>Bacteria</taxon>
        <taxon>Pseudomonadati</taxon>
        <taxon>Pseudomonadota</taxon>
        <taxon>Alphaproteobacteria</taxon>
        <taxon>Rhodospirillales</taxon>
        <taxon>Magnetospirillaceae</taxon>
        <taxon>Paramagnetospirillum</taxon>
    </lineage>
</organism>
<reference evidence="1 2" key="1">
    <citation type="journal article" date="2005" name="DNA Res.">
        <title>Complete genome sequence of the facultative anaerobic magnetotactic bacterium Magnetospirillum sp. strain AMB-1.</title>
        <authorList>
            <person name="Matsunaga T."/>
            <person name="Okamura Y."/>
            <person name="Fukuda Y."/>
            <person name="Wahyudi A.T."/>
            <person name="Murase Y."/>
            <person name="Takeyama H."/>
        </authorList>
    </citation>
    <scope>NUCLEOTIDE SEQUENCE [LARGE SCALE GENOMIC DNA]</scope>
    <source>
        <strain evidence="2">ATCC 700264 / AMB-1</strain>
    </source>
</reference>
<dbReference type="AlphaFoldDB" id="Q2W164"/>
<dbReference type="Proteomes" id="UP000007058">
    <property type="component" value="Chromosome"/>
</dbReference>
<proteinExistence type="predicted"/>
<evidence type="ECO:0000313" key="2">
    <source>
        <dbReference type="Proteomes" id="UP000007058"/>
    </source>
</evidence>
<dbReference type="HOGENOM" id="CLU_2118069_0_0_5"/>
<name>Q2W164_PARM1</name>
<dbReference type="KEGG" id="mag:amb3607"/>
<sequence>MRTIGAQAVLSVTGLSQPFHPKIPPGWRTPCGPEFAWKRDAVMIDHESIAAAVGSRGHDGTIAIAACKSNSGAVKEIAYCSMDGCFFVTVDGRERLRSDVPETAYGFFSGTAPE</sequence>
<dbReference type="EMBL" id="AP007255">
    <property type="protein sequence ID" value="BAE52411.1"/>
    <property type="molecule type" value="Genomic_DNA"/>
</dbReference>
<keyword evidence="2" id="KW-1185">Reference proteome</keyword>
<protein>
    <submittedName>
        <fullName evidence="1">Uncharacterized protein</fullName>
    </submittedName>
</protein>
<accession>Q2W164</accession>
<evidence type="ECO:0000313" key="1">
    <source>
        <dbReference type="EMBL" id="BAE52411.1"/>
    </source>
</evidence>